<name>A0ABT4YTY8_9VIBR</name>
<accession>A0ABT4YTY8</accession>
<sequence>MASLGATVVGADPLEGNITLVRFHAQQSRLDNDYRHSSTNELIENTEFFNVVLNVPSLLGK</sequence>
<reference evidence="1 2" key="1">
    <citation type="submission" date="2023-01" db="EMBL/GenBank/DDBJ databases">
        <title>Vibrio sp. KJ40-1 sp.nov, isolated from marine algae.</title>
        <authorList>
            <person name="Butt M."/>
            <person name="Kim J.M.J."/>
            <person name="Jeon C.O.C."/>
        </authorList>
    </citation>
    <scope>NUCLEOTIDE SEQUENCE [LARGE SCALE GENOMIC DNA]</scope>
    <source>
        <strain evidence="1 2">KJ40-1</strain>
    </source>
</reference>
<comment type="caution">
    <text evidence="1">The sequence shown here is derived from an EMBL/GenBank/DDBJ whole genome shotgun (WGS) entry which is preliminary data.</text>
</comment>
<protein>
    <submittedName>
        <fullName evidence="1">Uncharacterized protein</fullName>
    </submittedName>
</protein>
<gene>
    <name evidence="1" type="ORF">PGX00_15680</name>
</gene>
<proteinExistence type="predicted"/>
<dbReference type="Proteomes" id="UP001210678">
    <property type="component" value="Unassembled WGS sequence"/>
</dbReference>
<evidence type="ECO:0000313" key="2">
    <source>
        <dbReference type="Proteomes" id="UP001210678"/>
    </source>
</evidence>
<dbReference type="EMBL" id="JAQLOI010000003">
    <property type="protein sequence ID" value="MDB1124998.1"/>
    <property type="molecule type" value="Genomic_DNA"/>
</dbReference>
<organism evidence="1 2">
    <name type="scientific">Vibrio algarum</name>
    <dbReference type="NCBI Taxonomy" id="3020714"/>
    <lineage>
        <taxon>Bacteria</taxon>
        <taxon>Pseudomonadati</taxon>
        <taxon>Pseudomonadota</taxon>
        <taxon>Gammaproteobacteria</taxon>
        <taxon>Vibrionales</taxon>
        <taxon>Vibrionaceae</taxon>
        <taxon>Vibrio</taxon>
    </lineage>
</organism>
<dbReference type="RefSeq" id="WP_272138299.1">
    <property type="nucleotide sequence ID" value="NZ_JAQLOI010000003.1"/>
</dbReference>
<evidence type="ECO:0000313" key="1">
    <source>
        <dbReference type="EMBL" id="MDB1124998.1"/>
    </source>
</evidence>
<keyword evidence="2" id="KW-1185">Reference proteome</keyword>